<evidence type="ECO:0000313" key="4">
    <source>
        <dbReference type="EMBL" id="SNT61084.1"/>
    </source>
</evidence>
<dbReference type="InterPro" id="IPR009057">
    <property type="entry name" value="Homeodomain-like_sf"/>
</dbReference>
<dbReference type="GO" id="GO:0000976">
    <property type="term" value="F:transcription cis-regulatory region binding"/>
    <property type="evidence" value="ECO:0007669"/>
    <property type="project" value="TreeGrafter"/>
</dbReference>
<dbReference type="Proteomes" id="UP000198318">
    <property type="component" value="Unassembled WGS sequence"/>
</dbReference>
<keyword evidence="5" id="KW-1185">Reference proteome</keyword>
<protein>
    <submittedName>
        <fullName evidence="4">Transcriptional regulator, TetR family</fullName>
    </submittedName>
</protein>
<keyword evidence="2" id="KW-0238">DNA-binding</keyword>
<keyword evidence="1" id="KW-0805">Transcription regulation</keyword>
<organism evidence="4 5">
    <name type="scientific">Actinomadura meyerae</name>
    <dbReference type="NCBI Taxonomy" id="240840"/>
    <lineage>
        <taxon>Bacteria</taxon>
        <taxon>Bacillati</taxon>
        <taxon>Actinomycetota</taxon>
        <taxon>Actinomycetes</taxon>
        <taxon>Streptosporangiales</taxon>
        <taxon>Thermomonosporaceae</taxon>
        <taxon>Actinomadura</taxon>
    </lineage>
</organism>
<dbReference type="InterPro" id="IPR050109">
    <property type="entry name" value="HTH-type_TetR-like_transc_reg"/>
</dbReference>
<proteinExistence type="predicted"/>
<dbReference type="OrthoDB" id="3404594at2"/>
<evidence type="ECO:0000256" key="1">
    <source>
        <dbReference type="ARBA" id="ARBA00023015"/>
    </source>
</evidence>
<dbReference type="GO" id="GO:0003700">
    <property type="term" value="F:DNA-binding transcription factor activity"/>
    <property type="evidence" value="ECO:0007669"/>
    <property type="project" value="TreeGrafter"/>
</dbReference>
<dbReference type="EMBL" id="FZOR01000061">
    <property type="protein sequence ID" value="SNT61084.1"/>
    <property type="molecule type" value="Genomic_DNA"/>
</dbReference>
<keyword evidence="3" id="KW-0804">Transcription</keyword>
<name>A0A239P363_9ACTN</name>
<dbReference type="RefSeq" id="WP_089330793.1">
    <property type="nucleotide sequence ID" value="NZ_FZOR01000061.1"/>
</dbReference>
<evidence type="ECO:0000256" key="3">
    <source>
        <dbReference type="ARBA" id="ARBA00023163"/>
    </source>
</evidence>
<dbReference type="SUPFAM" id="SSF46689">
    <property type="entry name" value="Homeodomain-like"/>
    <property type="match status" value="1"/>
</dbReference>
<sequence length="219" mass="24045">MNAGAGSERERIIQVATRLFADLGFDGTNGVMIAEAAGVDTATLLEKTGGTLELYHEVMRRAHLLEQAMLEDAVESVRLTKEGLHALADTYLDFHLAHPQVARLWLHRWVGDAAGSADLESAYERPLTDLVADAMRPLASLGVDIDYMLWTLVWATTGFVTYGVPNHGDRPTPWRGTTSLPHGHRDSLTPPEIARFRSHLHLLIDRVLQAPGPDRPAAS</sequence>
<dbReference type="PANTHER" id="PTHR30055:SF234">
    <property type="entry name" value="HTH-TYPE TRANSCRIPTIONAL REGULATOR BETI"/>
    <property type="match status" value="1"/>
</dbReference>
<gene>
    <name evidence="4" type="ORF">SAMN05443665_106138</name>
</gene>
<evidence type="ECO:0000313" key="5">
    <source>
        <dbReference type="Proteomes" id="UP000198318"/>
    </source>
</evidence>
<dbReference type="AlphaFoldDB" id="A0A239P363"/>
<reference evidence="4 5" key="1">
    <citation type="submission" date="2017-06" db="EMBL/GenBank/DDBJ databases">
        <authorList>
            <person name="Kim H.J."/>
            <person name="Triplett B.A."/>
        </authorList>
    </citation>
    <scope>NUCLEOTIDE SEQUENCE [LARGE SCALE GENOMIC DNA]</scope>
    <source>
        <strain evidence="4 5">DSM 44715</strain>
    </source>
</reference>
<dbReference type="PANTHER" id="PTHR30055">
    <property type="entry name" value="HTH-TYPE TRANSCRIPTIONAL REGULATOR RUTR"/>
    <property type="match status" value="1"/>
</dbReference>
<accession>A0A239P363</accession>
<evidence type="ECO:0000256" key="2">
    <source>
        <dbReference type="ARBA" id="ARBA00023125"/>
    </source>
</evidence>
<dbReference type="Gene3D" id="1.10.357.10">
    <property type="entry name" value="Tetracycline Repressor, domain 2"/>
    <property type="match status" value="1"/>
</dbReference>